<evidence type="ECO:0000313" key="3">
    <source>
        <dbReference type="Proteomes" id="UP000244906"/>
    </source>
</evidence>
<dbReference type="EMBL" id="QDDL01000009">
    <property type="protein sequence ID" value="PVZ65612.1"/>
    <property type="molecule type" value="Genomic_DNA"/>
</dbReference>
<sequence>MLFNFAFFEVKTSVSGKRGALKNKSKIDQRDGPERYVPDRLQKAANKNWLGQADKAKRISNEIEDQMFDSGLEGYVVHITHVRKEKQSVEFYKWVPGKRLGEKIDNTRI</sequence>
<gene>
    <name evidence="2" type="ORF">DC094_17145</name>
</gene>
<evidence type="ECO:0000256" key="1">
    <source>
        <dbReference type="SAM" id="MobiDB-lite"/>
    </source>
</evidence>
<reference evidence="2 3" key="1">
    <citation type="submission" date="2018-04" db="EMBL/GenBank/DDBJ databases">
        <title>Thalassorhabdus spongiae gen. nov., sp. nov., isolated from a marine sponge in South-West Iceland.</title>
        <authorList>
            <person name="Knobloch S."/>
            <person name="Daussin A."/>
            <person name="Johannsson R."/>
            <person name="Marteinsson V.T."/>
        </authorList>
    </citation>
    <scope>NUCLEOTIDE SEQUENCE [LARGE SCALE GENOMIC DNA]</scope>
    <source>
        <strain evidence="2 3">Hp12</strain>
    </source>
</reference>
<accession>A0A2V1GQ68</accession>
<feature type="region of interest" description="Disordered" evidence="1">
    <location>
        <begin position="15"/>
        <end position="34"/>
    </location>
</feature>
<proteinExistence type="predicted"/>
<dbReference type="RefSeq" id="WP_116688351.1">
    <property type="nucleotide sequence ID" value="NZ_CAWNYD010000009.1"/>
</dbReference>
<protein>
    <submittedName>
        <fullName evidence="2">Uncharacterized protein</fullName>
    </submittedName>
</protein>
<comment type="caution">
    <text evidence="2">The sequence shown here is derived from an EMBL/GenBank/DDBJ whole genome shotgun (WGS) entry which is preliminary data.</text>
</comment>
<organism evidence="2 3">
    <name type="scientific">Pelagibaculum spongiae</name>
    <dbReference type="NCBI Taxonomy" id="2080658"/>
    <lineage>
        <taxon>Bacteria</taxon>
        <taxon>Pseudomonadati</taxon>
        <taxon>Pseudomonadota</taxon>
        <taxon>Gammaproteobacteria</taxon>
        <taxon>Oceanospirillales</taxon>
        <taxon>Pelagibaculum</taxon>
    </lineage>
</organism>
<feature type="compositionally biased region" description="Basic and acidic residues" evidence="1">
    <location>
        <begin position="25"/>
        <end position="34"/>
    </location>
</feature>
<evidence type="ECO:0000313" key="2">
    <source>
        <dbReference type="EMBL" id="PVZ65612.1"/>
    </source>
</evidence>
<dbReference type="Proteomes" id="UP000244906">
    <property type="component" value="Unassembled WGS sequence"/>
</dbReference>
<dbReference type="AlphaFoldDB" id="A0A2V1GQ68"/>
<name>A0A2V1GQ68_9GAMM</name>
<keyword evidence="3" id="KW-1185">Reference proteome</keyword>